<organism evidence="2 3">
    <name type="scientific">Actinoplanes lutulentus</name>
    <dbReference type="NCBI Taxonomy" id="1287878"/>
    <lineage>
        <taxon>Bacteria</taxon>
        <taxon>Bacillati</taxon>
        <taxon>Actinomycetota</taxon>
        <taxon>Actinomycetes</taxon>
        <taxon>Micromonosporales</taxon>
        <taxon>Micromonosporaceae</taxon>
        <taxon>Actinoplanes</taxon>
    </lineage>
</organism>
<evidence type="ECO:0000313" key="2">
    <source>
        <dbReference type="EMBL" id="RAK26511.1"/>
    </source>
</evidence>
<evidence type="ECO:0000259" key="1">
    <source>
        <dbReference type="Pfam" id="PF10400"/>
    </source>
</evidence>
<comment type="caution">
    <text evidence="2">The sequence shown here is derived from an EMBL/GenBank/DDBJ whole genome shotgun (WGS) entry which is preliminary data.</text>
</comment>
<dbReference type="Pfam" id="PF10400">
    <property type="entry name" value="Vir_act_alpha_C"/>
    <property type="match status" value="1"/>
</dbReference>
<dbReference type="Proteomes" id="UP000249341">
    <property type="component" value="Unassembled WGS sequence"/>
</dbReference>
<reference evidence="2 3" key="1">
    <citation type="submission" date="2018-06" db="EMBL/GenBank/DDBJ databases">
        <title>Genomic Encyclopedia of Type Strains, Phase III (KMG-III): the genomes of soil and plant-associated and newly described type strains.</title>
        <authorList>
            <person name="Whitman W."/>
        </authorList>
    </citation>
    <scope>NUCLEOTIDE SEQUENCE [LARGE SCALE GENOMIC DNA]</scope>
    <source>
        <strain evidence="2 3">CGMCC 4.7090</strain>
    </source>
</reference>
<proteinExistence type="predicted"/>
<dbReference type="EMBL" id="QLMJ01000027">
    <property type="protein sequence ID" value="RAK26511.1"/>
    <property type="molecule type" value="Genomic_DNA"/>
</dbReference>
<name>A0A327YXZ7_9ACTN</name>
<sequence>MEIHDEGLLRLFFQSTRDPGAAVAIERLAGEQIAAHEQRLAQYQALVASGLLRPGTPRRATLEAGLRLEQLMIDFWREVGAGRD</sequence>
<keyword evidence="3" id="KW-1185">Reference proteome</keyword>
<dbReference type="InterPro" id="IPR018309">
    <property type="entry name" value="Tscrpt_reg_PadR_C"/>
</dbReference>
<dbReference type="OrthoDB" id="3186544at2"/>
<accession>A0A327YXZ7</accession>
<feature type="domain" description="Transcription regulator PadR C-terminal" evidence="1">
    <location>
        <begin position="5"/>
        <end position="79"/>
    </location>
</feature>
<dbReference type="RefSeq" id="WP_111654625.1">
    <property type="nucleotide sequence ID" value="NZ_JACHWI010000006.1"/>
</dbReference>
<protein>
    <submittedName>
        <fullName evidence="2">Virulence activator alpha</fullName>
    </submittedName>
</protein>
<gene>
    <name evidence="2" type="ORF">B0I29_127101</name>
</gene>
<evidence type="ECO:0000313" key="3">
    <source>
        <dbReference type="Proteomes" id="UP000249341"/>
    </source>
</evidence>
<dbReference type="AlphaFoldDB" id="A0A327YXZ7"/>